<evidence type="ECO:0000313" key="2">
    <source>
        <dbReference type="Proteomes" id="UP001652661"/>
    </source>
</evidence>
<sequence>MRPKEHPELIFDVIPKLYEQHFKVFVTHLGNMQEQLLVLPRKFCRMYTTRPLANQLLKYLRSRQAKIEEADFEVVEECQPFSLRLSDGKRLEAMLCPGSKLGHNLILLIRRPTNVGKLLYCYSAVKLESLGCLLANSIFNSWIAQGTEQLYLNLSSVNVPFEPVDFDELAANIEEYRKSHNAVVLLELPLFGYEELVWQLNYTKLHGHIRLLGDFQESFECLNSELKLVPGRLTKVHVSAIQNSSAEDSQAEEDEKVATVHFPLGIIKWSPLPTRMHLRQLCSLLRPDHIQGIVPFHAVGNVPPAPEFLQCFRSKYFVGSKEKEPSSKEIQTKPTKEKEKQKAPLRIIGTAKRFAFVDDENDSD</sequence>
<organism evidence="2 3">
    <name type="scientific">Drosophila kikkawai</name>
    <name type="common">Fruit fly</name>
    <dbReference type="NCBI Taxonomy" id="30033"/>
    <lineage>
        <taxon>Eukaryota</taxon>
        <taxon>Metazoa</taxon>
        <taxon>Ecdysozoa</taxon>
        <taxon>Arthropoda</taxon>
        <taxon>Hexapoda</taxon>
        <taxon>Insecta</taxon>
        <taxon>Pterygota</taxon>
        <taxon>Neoptera</taxon>
        <taxon>Endopterygota</taxon>
        <taxon>Diptera</taxon>
        <taxon>Brachycera</taxon>
        <taxon>Muscomorpha</taxon>
        <taxon>Ephydroidea</taxon>
        <taxon>Drosophilidae</taxon>
        <taxon>Drosophila</taxon>
        <taxon>Sophophora</taxon>
    </lineage>
</organism>
<dbReference type="AlphaFoldDB" id="A0A6P4IPQ7"/>
<evidence type="ECO:0000256" key="1">
    <source>
        <dbReference type="SAM" id="MobiDB-lite"/>
    </source>
</evidence>
<gene>
    <name evidence="3" type="primary">LOC108080644</name>
</gene>
<proteinExistence type="predicted"/>
<accession>A0A6P4IPQ7</accession>
<dbReference type="RefSeq" id="XP_017030957.1">
    <property type="nucleotide sequence ID" value="XM_017175468.3"/>
</dbReference>
<name>A0A6P4IPQ7_DROKI</name>
<evidence type="ECO:0000313" key="3">
    <source>
        <dbReference type="RefSeq" id="XP_017030957.1"/>
    </source>
</evidence>
<reference evidence="3" key="1">
    <citation type="submission" date="2025-08" db="UniProtKB">
        <authorList>
            <consortium name="RefSeq"/>
        </authorList>
    </citation>
    <scope>IDENTIFICATION</scope>
    <source>
        <strain evidence="3">14028-0561.14</strain>
        <tissue evidence="3">Whole fly</tissue>
    </source>
</reference>
<dbReference type="OMA" id="CKMYTTQ"/>
<keyword evidence="2" id="KW-1185">Reference proteome</keyword>
<protein>
    <submittedName>
        <fullName evidence="3">Uncharacterized protein</fullName>
    </submittedName>
</protein>
<feature type="compositionally biased region" description="Basic and acidic residues" evidence="1">
    <location>
        <begin position="320"/>
        <end position="342"/>
    </location>
</feature>
<feature type="region of interest" description="Disordered" evidence="1">
    <location>
        <begin position="320"/>
        <end position="344"/>
    </location>
</feature>
<dbReference type="Proteomes" id="UP001652661">
    <property type="component" value="Chromosome 3L"/>
</dbReference>
<dbReference type="OrthoDB" id="7832870at2759"/>
<dbReference type="GeneID" id="108080644"/>